<proteinExistence type="predicted"/>
<name>A0A0F9M683_9ZZZZ</name>
<organism evidence="1">
    <name type="scientific">marine sediment metagenome</name>
    <dbReference type="NCBI Taxonomy" id="412755"/>
    <lineage>
        <taxon>unclassified sequences</taxon>
        <taxon>metagenomes</taxon>
        <taxon>ecological metagenomes</taxon>
    </lineage>
</organism>
<gene>
    <name evidence="1" type="ORF">LCGC14_1129830</name>
</gene>
<comment type="caution">
    <text evidence="1">The sequence shown here is derived from an EMBL/GenBank/DDBJ whole genome shotgun (WGS) entry which is preliminary data.</text>
</comment>
<dbReference type="AlphaFoldDB" id="A0A0F9M683"/>
<sequence length="66" mass="7653">MPSDHDQIPATRCAFCREPVDIETCLRDHAFFYCSPNCKLGRERAYDKYVDPLGRHSNPDRIATHD</sequence>
<dbReference type="EMBL" id="LAZR01005285">
    <property type="protein sequence ID" value="KKN01219.1"/>
    <property type="molecule type" value="Genomic_DNA"/>
</dbReference>
<protein>
    <submittedName>
        <fullName evidence="1">Uncharacterized protein</fullName>
    </submittedName>
</protein>
<reference evidence="1" key="1">
    <citation type="journal article" date="2015" name="Nature">
        <title>Complex archaea that bridge the gap between prokaryotes and eukaryotes.</title>
        <authorList>
            <person name="Spang A."/>
            <person name="Saw J.H."/>
            <person name="Jorgensen S.L."/>
            <person name="Zaremba-Niedzwiedzka K."/>
            <person name="Martijn J."/>
            <person name="Lind A.E."/>
            <person name="van Eijk R."/>
            <person name="Schleper C."/>
            <person name="Guy L."/>
            <person name="Ettema T.J."/>
        </authorList>
    </citation>
    <scope>NUCLEOTIDE SEQUENCE</scope>
</reference>
<accession>A0A0F9M683</accession>
<evidence type="ECO:0000313" key="1">
    <source>
        <dbReference type="EMBL" id="KKN01219.1"/>
    </source>
</evidence>